<dbReference type="Pfam" id="PF00501">
    <property type="entry name" value="AMP-binding"/>
    <property type="match status" value="1"/>
</dbReference>
<dbReference type="RefSeq" id="WP_345511049.1">
    <property type="nucleotide sequence ID" value="NZ_BAAAXD010000010.1"/>
</dbReference>
<dbReference type="InterPro" id="IPR025110">
    <property type="entry name" value="AMP-bd_C"/>
</dbReference>
<dbReference type="PANTHER" id="PTHR43201:SF5">
    <property type="entry name" value="MEDIUM-CHAIN ACYL-COA LIGASE ACSF2, MITOCHONDRIAL"/>
    <property type="match status" value="1"/>
</dbReference>
<dbReference type="Pfam" id="PF13193">
    <property type="entry name" value="AMP-binding_C"/>
    <property type="match status" value="1"/>
</dbReference>
<protein>
    <submittedName>
        <fullName evidence="5">FadD3 family acyl-CoA ligase</fullName>
    </submittedName>
</protein>
<keyword evidence="6" id="KW-1185">Reference proteome</keyword>
<dbReference type="Gene3D" id="3.40.50.12780">
    <property type="entry name" value="N-terminal domain of ligase-like"/>
    <property type="match status" value="1"/>
</dbReference>
<dbReference type="EMBL" id="JBHMCG010000007">
    <property type="protein sequence ID" value="MFB9571331.1"/>
    <property type="molecule type" value="Genomic_DNA"/>
</dbReference>
<evidence type="ECO:0000259" key="3">
    <source>
        <dbReference type="Pfam" id="PF00501"/>
    </source>
</evidence>
<evidence type="ECO:0000256" key="2">
    <source>
        <dbReference type="ARBA" id="ARBA00022598"/>
    </source>
</evidence>
<dbReference type="NCBIfam" id="NF005801">
    <property type="entry name" value="PRK07656.1"/>
    <property type="match status" value="1"/>
</dbReference>
<dbReference type="InterPro" id="IPR042099">
    <property type="entry name" value="ANL_N_sf"/>
</dbReference>
<feature type="domain" description="AMP-binding enzyme C-terminal" evidence="4">
    <location>
        <begin position="424"/>
        <end position="499"/>
    </location>
</feature>
<keyword evidence="2 5" id="KW-0436">Ligase</keyword>
<comment type="similarity">
    <text evidence="1">Belongs to the ATP-dependent AMP-binding enzyme family.</text>
</comment>
<reference evidence="5 6" key="1">
    <citation type="submission" date="2024-09" db="EMBL/GenBank/DDBJ databases">
        <authorList>
            <person name="Sun Q."/>
            <person name="Mori K."/>
        </authorList>
    </citation>
    <scope>NUCLEOTIDE SEQUENCE [LARGE SCALE GENOMIC DNA]</scope>
    <source>
        <strain evidence="5 6">JCM 3331</strain>
    </source>
</reference>
<dbReference type="InterPro" id="IPR045851">
    <property type="entry name" value="AMP-bd_C_sf"/>
</dbReference>
<dbReference type="InterPro" id="IPR000873">
    <property type="entry name" value="AMP-dep_synth/lig_dom"/>
</dbReference>
<proteinExistence type="inferred from homology"/>
<evidence type="ECO:0000313" key="5">
    <source>
        <dbReference type="EMBL" id="MFB9571331.1"/>
    </source>
</evidence>
<gene>
    <name evidence="5" type="ORF">ACFFTL_02955</name>
</gene>
<dbReference type="PROSITE" id="PS00455">
    <property type="entry name" value="AMP_BINDING"/>
    <property type="match status" value="1"/>
</dbReference>
<dbReference type="GO" id="GO:0016874">
    <property type="term" value="F:ligase activity"/>
    <property type="evidence" value="ECO:0007669"/>
    <property type="project" value="UniProtKB-KW"/>
</dbReference>
<evidence type="ECO:0000313" key="6">
    <source>
        <dbReference type="Proteomes" id="UP001589710"/>
    </source>
</evidence>
<accession>A0ABV5R0G2</accession>
<dbReference type="Proteomes" id="UP001589710">
    <property type="component" value="Unassembled WGS sequence"/>
</dbReference>
<sequence>MSGAQTIAGLADWAAERYGDEEALVFGEDRWTFAELRDRVARVARAVMAQGVRPGDSVAVWAPNSARWVVAALGAVAAGAVLVPLNTRYRAPEAADILRRSRTRLLFTEHDFLGTDYRALLTDSGEELPLLERTVTLHSPEWSRFLSGADRVTEEERLARTADIRPTDTADILFTSGTTGRPKGVPTTHGQNLRVYDAWARAVTLRHGDRYLLVNPFFHTFGYKAGIIACLLYGATIVPEQVFDAETVLARMQDERISVLTGAPTVFTSLIHHPERAAYDLTSMRMAVTGAANIPTELIDQIRKFIGARNINTAYGLTESTGVVTICEPHESPETLARTSGTALEGTELRIDAPPGEPGEILTRGYHVMHGYLDDPEATAEAVDADGWLHTGDVGVLDERGFLRITDRLKDMFVVGGFNVYPAEVEQVLRGHPAVVDAAVVGAPDGRLGEVGVAYCVPAAGARIDTAELTAYTRERLANFKAPRAFHSVTDLPHNAAGKVDKGALRRLARERTPLSSFGHQSGVGT</sequence>
<dbReference type="PANTHER" id="PTHR43201">
    <property type="entry name" value="ACYL-COA SYNTHETASE"/>
    <property type="match status" value="1"/>
</dbReference>
<organism evidence="5 6">
    <name type="scientific">Streptomyces yanii</name>
    <dbReference type="NCBI Taxonomy" id="78510"/>
    <lineage>
        <taxon>Bacteria</taxon>
        <taxon>Bacillati</taxon>
        <taxon>Actinomycetota</taxon>
        <taxon>Actinomycetes</taxon>
        <taxon>Kitasatosporales</taxon>
        <taxon>Streptomycetaceae</taxon>
        <taxon>Streptomyces</taxon>
    </lineage>
</organism>
<feature type="domain" description="AMP-dependent synthetase/ligase" evidence="3">
    <location>
        <begin position="12"/>
        <end position="373"/>
    </location>
</feature>
<dbReference type="InterPro" id="IPR020845">
    <property type="entry name" value="AMP-binding_CS"/>
</dbReference>
<dbReference type="Gene3D" id="3.30.300.30">
    <property type="match status" value="1"/>
</dbReference>
<dbReference type="SUPFAM" id="SSF56801">
    <property type="entry name" value="Acetyl-CoA synthetase-like"/>
    <property type="match status" value="1"/>
</dbReference>
<comment type="caution">
    <text evidence="5">The sequence shown here is derived from an EMBL/GenBank/DDBJ whole genome shotgun (WGS) entry which is preliminary data.</text>
</comment>
<evidence type="ECO:0000256" key="1">
    <source>
        <dbReference type="ARBA" id="ARBA00006432"/>
    </source>
</evidence>
<evidence type="ECO:0000259" key="4">
    <source>
        <dbReference type="Pfam" id="PF13193"/>
    </source>
</evidence>
<name>A0ABV5R0G2_9ACTN</name>